<dbReference type="EMBL" id="CP060436">
    <property type="protein sequence ID" value="QPM89134.1"/>
    <property type="molecule type" value="Genomic_DNA"/>
</dbReference>
<dbReference type="RefSeq" id="WP_119837958.1">
    <property type="nucleotide sequence ID" value="NZ_CP060436.1"/>
</dbReference>
<dbReference type="AlphaFoldDB" id="A0A418SK80"/>
<proteinExistence type="predicted"/>
<dbReference type="Proteomes" id="UP000283786">
    <property type="component" value="Chromosome"/>
</dbReference>
<keyword evidence="2" id="KW-1185">Reference proteome</keyword>
<protein>
    <submittedName>
        <fullName evidence="1">Uncharacterized protein</fullName>
    </submittedName>
</protein>
<dbReference type="KEGG" id="palw:PSAL_003450"/>
<evidence type="ECO:0000313" key="1">
    <source>
        <dbReference type="EMBL" id="QPM89134.1"/>
    </source>
</evidence>
<name>A0A418SK80_9RHOB</name>
<evidence type="ECO:0000313" key="2">
    <source>
        <dbReference type="Proteomes" id="UP000283786"/>
    </source>
</evidence>
<sequence length="93" mass="10090">MAHHDGIPLAQPGPIGDPQLCTLRDCAYAAHRGEIPSRAEAEALLAAIGPLFDELIQWRTAYRIEIGQLDPKVIFLEDHRPQVSTDKPAPGAA</sequence>
<reference evidence="1 2" key="1">
    <citation type="submission" date="2020-08" db="EMBL/GenBank/DDBJ databases">
        <title>Genome sequence of Rhodobacteraceae bacterium Lw-13e.</title>
        <authorList>
            <person name="Poehlein A."/>
            <person name="Wolter L."/>
            <person name="Daniel R."/>
            <person name="Brinkhoff T."/>
        </authorList>
    </citation>
    <scope>NUCLEOTIDE SEQUENCE [LARGE SCALE GENOMIC DNA]</scope>
    <source>
        <strain evidence="1 2">Lw-13e</strain>
    </source>
</reference>
<dbReference type="OrthoDB" id="9758052at2"/>
<gene>
    <name evidence="1" type="ORF">PSAL_003450</name>
</gene>
<accession>A0A418SK80</accession>
<organism evidence="1 2">
    <name type="scientific">Pseudooceanicola algae</name>
    <dbReference type="NCBI Taxonomy" id="1537215"/>
    <lineage>
        <taxon>Bacteria</taxon>
        <taxon>Pseudomonadati</taxon>
        <taxon>Pseudomonadota</taxon>
        <taxon>Alphaproteobacteria</taxon>
        <taxon>Rhodobacterales</taxon>
        <taxon>Paracoccaceae</taxon>
        <taxon>Pseudooceanicola</taxon>
    </lineage>
</organism>